<accession>A0A7J0CYN5</accession>
<dbReference type="EMBL" id="BLWD01000001">
    <property type="protein sequence ID" value="GFN06984.1"/>
    <property type="molecule type" value="Genomic_DNA"/>
</dbReference>
<comment type="caution">
    <text evidence="2">The sequence shown here is derived from an EMBL/GenBank/DDBJ whole genome shotgun (WGS) entry which is preliminary data.</text>
</comment>
<gene>
    <name evidence="2" type="ORF">Smic_55400</name>
</gene>
<protein>
    <submittedName>
        <fullName evidence="2">Uncharacterized protein</fullName>
    </submittedName>
</protein>
<organism evidence="2 3">
    <name type="scientific">Streptomyces microflavus</name>
    <name type="common">Streptomyces lipmanii</name>
    <dbReference type="NCBI Taxonomy" id="1919"/>
    <lineage>
        <taxon>Bacteria</taxon>
        <taxon>Bacillati</taxon>
        <taxon>Actinomycetota</taxon>
        <taxon>Actinomycetes</taxon>
        <taxon>Kitasatosporales</taxon>
        <taxon>Streptomycetaceae</taxon>
        <taxon>Streptomyces</taxon>
    </lineage>
</organism>
<evidence type="ECO:0000313" key="2">
    <source>
        <dbReference type="EMBL" id="GFN06984.1"/>
    </source>
</evidence>
<name>A0A7J0CYN5_STRMI</name>
<sequence>MLSWAASLSSITPTQRRSSASDIRAGMSTIVRSPSRYAETDFLRRVLLRTSTALVAEARGARAAARG</sequence>
<feature type="compositionally biased region" description="Polar residues" evidence="1">
    <location>
        <begin position="1"/>
        <end position="21"/>
    </location>
</feature>
<reference evidence="2 3" key="1">
    <citation type="submission" date="2020-05" db="EMBL/GenBank/DDBJ databases">
        <title>Whole genome shotgun sequence of Streptomyces microflavus NBRC 13062.</title>
        <authorList>
            <person name="Komaki H."/>
            <person name="Tamura T."/>
        </authorList>
    </citation>
    <scope>NUCLEOTIDE SEQUENCE [LARGE SCALE GENOMIC DNA]</scope>
    <source>
        <strain evidence="2 3">NBRC 13062</strain>
    </source>
</reference>
<evidence type="ECO:0000313" key="3">
    <source>
        <dbReference type="Proteomes" id="UP000498740"/>
    </source>
</evidence>
<dbReference type="Proteomes" id="UP000498740">
    <property type="component" value="Unassembled WGS sequence"/>
</dbReference>
<evidence type="ECO:0000256" key="1">
    <source>
        <dbReference type="SAM" id="MobiDB-lite"/>
    </source>
</evidence>
<feature type="region of interest" description="Disordered" evidence="1">
    <location>
        <begin position="1"/>
        <end position="25"/>
    </location>
</feature>
<proteinExistence type="predicted"/>
<dbReference type="AlphaFoldDB" id="A0A7J0CYN5"/>